<feature type="chain" id="PRO_5008146472" evidence="2">
    <location>
        <begin position="25"/>
        <end position="290"/>
    </location>
</feature>
<reference evidence="3" key="2">
    <citation type="submission" date="2014-05" db="EMBL/GenBank/DDBJ databases">
        <title>The genome and life-stage specific transcriptomes of Globodera pallida elucidate key aspects of plant parasitism by a cyst nematode.</title>
        <authorList>
            <person name="Cotton J.A."/>
            <person name="Lilley C.J."/>
            <person name="Jones L.M."/>
            <person name="Kikuchi T."/>
            <person name="Reid A.J."/>
            <person name="Thorpe P."/>
            <person name="Tsai I.J."/>
            <person name="Beasley H."/>
            <person name="Blok V."/>
            <person name="Cock P.J.A."/>
            <person name="Van den Akker S.E."/>
            <person name="Holroyd N."/>
            <person name="Hunt M."/>
            <person name="Mantelin S."/>
            <person name="Naghra H."/>
            <person name="Pain A."/>
            <person name="Palomares-Rius J.E."/>
            <person name="Zarowiecki M."/>
            <person name="Berriman M."/>
            <person name="Jones J.T."/>
            <person name="Urwin P.E."/>
        </authorList>
    </citation>
    <scope>NUCLEOTIDE SEQUENCE [LARGE SCALE GENOMIC DNA]</scope>
    <source>
        <strain evidence="3">Lindley</strain>
    </source>
</reference>
<feature type="transmembrane region" description="Helical" evidence="1">
    <location>
        <begin position="261"/>
        <end position="284"/>
    </location>
</feature>
<feature type="signal peptide" evidence="2">
    <location>
        <begin position="1"/>
        <end position="24"/>
    </location>
</feature>
<evidence type="ECO:0000256" key="1">
    <source>
        <dbReference type="SAM" id="Phobius"/>
    </source>
</evidence>
<keyword evidence="2" id="KW-0732">Signal</keyword>
<evidence type="ECO:0000256" key="2">
    <source>
        <dbReference type="SAM" id="SignalP"/>
    </source>
</evidence>
<evidence type="ECO:0000313" key="3">
    <source>
        <dbReference type="Proteomes" id="UP000050741"/>
    </source>
</evidence>
<dbReference type="Proteomes" id="UP000050741">
    <property type="component" value="Unassembled WGS sequence"/>
</dbReference>
<dbReference type="WBParaSite" id="GPLIN_000264400">
    <property type="protein sequence ID" value="GPLIN_000264400"/>
    <property type="gene ID" value="GPLIN_000264400"/>
</dbReference>
<evidence type="ECO:0000313" key="4">
    <source>
        <dbReference type="WBParaSite" id="GPLIN_000264400"/>
    </source>
</evidence>
<organism evidence="3 4">
    <name type="scientific">Globodera pallida</name>
    <name type="common">Potato cyst nematode worm</name>
    <name type="synonym">Heterodera pallida</name>
    <dbReference type="NCBI Taxonomy" id="36090"/>
    <lineage>
        <taxon>Eukaryota</taxon>
        <taxon>Metazoa</taxon>
        <taxon>Ecdysozoa</taxon>
        <taxon>Nematoda</taxon>
        <taxon>Chromadorea</taxon>
        <taxon>Rhabditida</taxon>
        <taxon>Tylenchina</taxon>
        <taxon>Tylenchomorpha</taxon>
        <taxon>Tylenchoidea</taxon>
        <taxon>Heteroderidae</taxon>
        <taxon>Heteroderinae</taxon>
        <taxon>Globodera</taxon>
    </lineage>
</organism>
<sequence length="290" mass="33100">MNCKSFTFLICAIVQFLLAKGVQSNSSDQLQDQKTLGFWPDLLKQNGISDDQLKQMARDMDEDEPFIEELSDEANYKPPPPSPAHPTFEKSYSMRFNSPSVALGVNDQNKIQKLEGQPGSFANVYRSLKLRNFFSLHLLMINGTIERKIVDNIDKEIKTMAKKKGISIRKIEKFNSKMELREIVKNVAIVWSETARNKNSAGDGEENSAGEGKENAQKIVELWQLIRKNEEFTNYLNENESEKAKNQNQKRRAKRTDPGTAAVIILVIVFFVFFFIYLGILWIAKLLGVK</sequence>
<accession>A0A183BPV8</accession>
<reference evidence="3" key="1">
    <citation type="submission" date="2013-12" db="EMBL/GenBank/DDBJ databases">
        <authorList>
            <person name="Aslett M."/>
        </authorList>
    </citation>
    <scope>NUCLEOTIDE SEQUENCE [LARGE SCALE GENOMIC DNA]</scope>
    <source>
        <strain evidence="3">Lindley</strain>
    </source>
</reference>
<reference evidence="4" key="3">
    <citation type="submission" date="2016-06" db="UniProtKB">
        <authorList>
            <consortium name="WormBaseParasite"/>
        </authorList>
    </citation>
    <scope>IDENTIFICATION</scope>
</reference>
<protein>
    <submittedName>
        <fullName evidence="4">Uncharacterized protein</fullName>
    </submittedName>
</protein>
<proteinExistence type="predicted"/>
<dbReference type="AlphaFoldDB" id="A0A183BPV8"/>
<keyword evidence="1" id="KW-1133">Transmembrane helix</keyword>
<keyword evidence="1" id="KW-0812">Transmembrane</keyword>
<name>A0A183BPV8_GLOPA</name>
<keyword evidence="1" id="KW-0472">Membrane</keyword>
<keyword evidence="3" id="KW-1185">Reference proteome</keyword>